<evidence type="ECO:0000256" key="1">
    <source>
        <dbReference type="ARBA" id="ARBA00004477"/>
    </source>
</evidence>
<evidence type="ECO:0000256" key="4">
    <source>
        <dbReference type="ARBA" id="ARBA00022692"/>
    </source>
</evidence>
<dbReference type="GO" id="GO:0016491">
    <property type="term" value="F:oxidoreductase activity"/>
    <property type="evidence" value="ECO:0007669"/>
    <property type="project" value="InterPro"/>
</dbReference>
<keyword evidence="9" id="KW-0456">Lyase</keyword>
<proteinExistence type="inferred from homology"/>
<comment type="catalytic activity">
    <reaction evidence="10">
        <text>a long-chain fatty aldehyde + 2 NADPH + O2 + H(+) = a long-chain alkane + formate + 2 NADP(+) + H2O</text>
        <dbReference type="Rhea" id="RHEA:21440"/>
        <dbReference type="ChEBI" id="CHEBI:15377"/>
        <dbReference type="ChEBI" id="CHEBI:15378"/>
        <dbReference type="ChEBI" id="CHEBI:15379"/>
        <dbReference type="ChEBI" id="CHEBI:15740"/>
        <dbReference type="ChEBI" id="CHEBI:17176"/>
        <dbReference type="ChEBI" id="CHEBI:57783"/>
        <dbReference type="ChEBI" id="CHEBI:58349"/>
        <dbReference type="ChEBI" id="CHEBI:83563"/>
        <dbReference type="EC" id="4.1.99.5"/>
    </reaction>
</comment>
<dbReference type="InterPro" id="IPR050307">
    <property type="entry name" value="Sterol_Desaturase_Related"/>
</dbReference>
<evidence type="ECO:0000313" key="13">
    <source>
        <dbReference type="EMBL" id="KAF8729013.1"/>
    </source>
</evidence>
<dbReference type="GO" id="GO:0005506">
    <property type="term" value="F:iron ion binding"/>
    <property type="evidence" value="ECO:0007669"/>
    <property type="project" value="InterPro"/>
</dbReference>
<dbReference type="EC" id="4.1.99.5" evidence="3"/>
<evidence type="ECO:0000313" key="14">
    <source>
        <dbReference type="Proteomes" id="UP000636709"/>
    </source>
</evidence>
<dbReference type="GO" id="GO:0008610">
    <property type="term" value="P:lipid biosynthetic process"/>
    <property type="evidence" value="ECO:0007669"/>
    <property type="project" value="InterPro"/>
</dbReference>
<dbReference type="Proteomes" id="UP000636709">
    <property type="component" value="Unassembled WGS sequence"/>
</dbReference>
<evidence type="ECO:0000256" key="5">
    <source>
        <dbReference type="ARBA" id="ARBA00022824"/>
    </source>
</evidence>
<evidence type="ECO:0000256" key="11">
    <source>
        <dbReference type="SAM" id="Phobius"/>
    </source>
</evidence>
<dbReference type="AlphaFoldDB" id="A0A835F5Q0"/>
<comment type="subcellular location">
    <subcellularLocation>
        <location evidence="1">Endoplasmic reticulum membrane</location>
        <topology evidence="1">Multi-pass membrane protein</topology>
    </subcellularLocation>
</comment>
<feature type="transmembrane region" description="Helical" evidence="11">
    <location>
        <begin position="285"/>
        <end position="304"/>
    </location>
</feature>
<keyword evidence="6" id="KW-0521">NADP</keyword>
<protein>
    <recommendedName>
        <fullName evidence="3">aldehyde oxygenase (deformylating)</fullName>
        <ecNumber evidence="3">4.1.99.5</ecNumber>
    </recommendedName>
</protein>
<dbReference type="InterPro" id="IPR006694">
    <property type="entry name" value="Fatty_acid_hydroxylase"/>
</dbReference>
<reference evidence="13" key="1">
    <citation type="submission" date="2020-07" db="EMBL/GenBank/DDBJ databases">
        <title>Genome sequence and genetic diversity analysis of an under-domesticated orphan crop, white fonio (Digitaria exilis).</title>
        <authorList>
            <person name="Bennetzen J.L."/>
            <person name="Chen S."/>
            <person name="Ma X."/>
            <person name="Wang X."/>
            <person name="Yssel A.E.J."/>
            <person name="Chaluvadi S.R."/>
            <person name="Johnson M."/>
            <person name="Gangashetty P."/>
            <person name="Hamidou F."/>
            <person name="Sanogo M.D."/>
            <person name="Zwaenepoel A."/>
            <person name="Wallace J."/>
            <person name="Van De Peer Y."/>
            <person name="Van Deynze A."/>
        </authorList>
    </citation>
    <scope>NUCLEOTIDE SEQUENCE</scope>
    <source>
        <tissue evidence="13">Leaves</tissue>
    </source>
</reference>
<feature type="domain" description="Fatty acid hydroxylase" evidence="12">
    <location>
        <begin position="118"/>
        <end position="241"/>
    </location>
</feature>
<evidence type="ECO:0000256" key="8">
    <source>
        <dbReference type="ARBA" id="ARBA00023136"/>
    </source>
</evidence>
<evidence type="ECO:0000256" key="6">
    <source>
        <dbReference type="ARBA" id="ARBA00022857"/>
    </source>
</evidence>
<evidence type="ECO:0000256" key="2">
    <source>
        <dbReference type="ARBA" id="ARBA00009324"/>
    </source>
</evidence>
<dbReference type="EMBL" id="JACEFO010001626">
    <property type="protein sequence ID" value="KAF8729013.1"/>
    <property type="molecule type" value="Genomic_DNA"/>
</dbReference>
<accession>A0A835F5Q0</accession>
<comment type="similarity">
    <text evidence="2">Belongs to the sterol desaturase family.</text>
</comment>
<evidence type="ECO:0000256" key="10">
    <source>
        <dbReference type="ARBA" id="ARBA00047909"/>
    </source>
</evidence>
<evidence type="ECO:0000259" key="12">
    <source>
        <dbReference type="Pfam" id="PF04116"/>
    </source>
</evidence>
<comment type="caution">
    <text evidence="13">The sequence shown here is derived from an EMBL/GenBank/DDBJ whole genome shotgun (WGS) entry which is preliminary data.</text>
</comment>
<dbReference type="GO" id="GO:0071771">
    <property type="term" value="F:aldehyde oxygenase (deformylating) activity"/>
    <property type="evidence" value="ECO:0007669"/>
    <property type="project" value="UniProtKB-EC"/>
</dbReference>
<organism evidence="13 14">
    <name type="scientific">Digitaria exilis</name>
    <dbReference type="NCBI Taxonomy" id="1010633"/>
    <lineage>
        <taxon>Eukaryota</taxon>
        <taxon>Viridiplantae</taxon>
        <taxon>Streptophyta</taxon>
        <taxon>Embryophyta</taxon>
        <taxon>Tracheophyta</taxon>
        <taxon>Spermatophyta</taxon>
        <taxon>Magnoliopsida</taxon>
        <taxon>Liliopsida</taxon>
        <taxon>Poales</taxon>
        <taxon>Poaceae</taxon>
        <taxon>PACMAD clade</taxon>
        <taxon>Panicoideae</taxon>
        <taxon>Panicodae</taxon>
        <taxon>Paniceae</taxon>
        <taxon>Anthephorinae</taxon>
        <taxon>Digitaria</taxon>
    </lineage>
</organism>
<keyword evidence="8 11" id="KW-0472">Membrane</keyword>
<name>A0A835F5Q0_9POAL</name>
<keyword evidence="5" id="KW-0256">Endoplasmic reticulum</keyword>
<sequence>MIPYRTAAEAEAALGRAMTWPEAAWFRYSAAMPDYCLYYHTVFILLVVYTLAPLPLALLELWAPAKKLTLRCKVQPRVHRTPADFIRCYKDTVSMLVPTAGALHLVSYPVIKTMAQLVVYFLVEDYLAYWFHRLLHTSWGYDKIHYVHHEYAAPMGFAAPYSHWADLIILGSAAFAGPALVPCHVTTFWLWYVLSALETIDKHSGFNFPFNLANFIPFYGGAEYHDYHHYVGRQSKGNFAFPSNSPETMIPYATAAEAEAALGRAMTWPESAWFRYSAAMPDYCLFYHTMAILLVIYTLAPLPLTLLELWAPVNLTSSYKLQPRVQRTATDFLRCYKDTMRILLIGVGPQLVTYPAIKIVAQLLVYFLVYDYLAYWCHRLMHTPQLYDAIHHVHHEYVAPMGFAAPYGHCADVITPLLLAFIGPAMKGEDIAGNSRGGRQTWGPLVGVDAAPETRAAGML</sequence>
<gene>
    <name evidence="13" type="ORF">HU200_018324</name>
</gene>
<feature type="domain" description="Fatty acid hydroxylase" evidence="12">
    <location>
        <begin position="364"/>
        <end position="423"/>
    </location>
</feature>
<dbReference type="OrthoDB" id="1658724at2759"/>
<dbReference type="Pfam" id="PF04116">
    <property type="entry name" value="FA_hydroxylase"/>
    <property type="match status" value="2"/>
</dbReference>
<evidence type="ECO:0000256" key="3">
    <source>
        <dbReference type="ARBA" id="ARBA00013146"/>
    </source>
</evidence>
<keyword evidence="4 11" id="KW-0812">Transmembrane</keyword>
<dbReference type="PANTHER" id="PTHR11863">
    <property type="entry name" value="STEROL DESATURASE"/>
    <property type="match status" value="1"/>
</dbReference>
<keyword evidence="7 11" id="KW-1133">Transmembrane helix</keyword>
<evidence type="ECO:0000256" key="7">
    <source>
        <dbReference type="ARBA" id="ARBA00022989"/>
    </source>
</evidence>
<dbReference type="GO" id="GO:0005789">
    <property type="term" value="C:endoplasmic reticulum membrane"/>
    <property type="evidence" value="ECO:0007669"/>
    <property type="project" value="UniProtKB-SubCell"/>
</dbReference>
<feature type="transmembrane region" description="Helical" evidence="11">
    <location>
        <begin position="37"/>
        <end position="63"/>
    </location>
</feature>
<evidence type="ECO:0000256" key="9">
    <source>
        <dbReference type="ARBA" id="ARBA00023239"/>
    </source>
</evidence>
<keyword evidence="14" id="KW-1185">Reference proteome</keyword>